<feature type="domain" description="DEAD-box RNA helicase Q" evidence="18">
    <location>
        <begin position="266"/>
        <end position="294"/>
    </location>
</feature>
<reference evidence="19 20" key="1">
    <citation type="submission" date="2015-12" db="EMBL/GenBank/DDBJ databases">
        <title>The genome of Folsomia candida.</title>
        <authorList>
            <person name="Faddeeva A."/>
            <person name="Derks M.F."/>
            <person name="Anvar Y."/>
            <person name="Smit S."/>
            <person name="Van Straalen N."/>
            <person name="Roelofs D."/>
        </authorList>
    </citation>
    <scope>NUCLEOTIDE SEQUENCE [LARGE SCALE GENOMIC DNA]</scope>
    <source>
        <strain evidence="19 20">VU population</strain>
        <tissue evidence="19">Whole body</tissue>
    </source>
</reference>
<dbReference type="EMBL" id="LNIX01000008">
    <property type="protein sequence ID" value="OXA51037.1"/>
    <property type="molecule type" value="Genomic_DNA"/>
</dbReference>
<sequence>MSDDDWDEGTVSSGVQNMNLGGGGGDGWGSESTGDNNGGGRIGGRGGGRGRGGGGRGGGGGGDRDRTGEWECACGASNFASRRSCYKCQDPKPGGDGGDAAASDEWSCACGASNFASRRSCYKCKEAKPGCSDGGDNHNQREGDWMCVCGANNFANRRQCYKCSEAKPGGDGGDAGGDKEEWPCACGTSNFASRRICYKCKEPKPGCENGENPDEKPKPYVPAPELEGAEAFDDRKQYYEGSGINFSKYNDIKFDVTGTDKVKSYVTFADMNLRDLVKQNIVKVGYTTPTPIQRHASAQFMAGLDVMACAQTGSGKTAAFLLPIINVLLNNQGDLNTDTHPVKPEALILAPTRELAIQISRESRLYSQDSILRTVVCYGGTAIFAQKSQLQAGCNIMVATPGRLLQFVNEGTISLANVQFFVLDEADRMLDMGFMTDVKKIVDTMPSVDDRVSGMFSATFQDGVQKAAAEFLKKNYVFITIGIVGGACSDVGQEFLQVERSEKRGKLLEILRDSPEGEKVLVFCNNKKGADFLAASLSAQGVSTTSIHGDRLQSQREQALREFTQGRKKVLVATAVAARGLDIPKVSIVVNYDLPNEIDEYVHRIGRTGRLGHTGRAISFYEDSQDNALAASLVSILEGAGQNVPEFFSSGGGGYGISNGNSDMRDGSERGYSKPAAAAKSEDDDAWD</sequence>
<dbReference type="CDD" id="cd18787">
    <property type="entry name" value="SF2_C_DEAD"/>
    <property type="match status" value="1"/>
</dbReference>
<dbReference type="InterPro" id="IPR036443">
    <property type="entry name" value="Znf_RanBP2_sf"/>
</dbReference>
<dbReference type="InterPro" id="IPR044763">
    <property type="entry name" value="Ded1/Dbp1_DEADc"/>
</dbReference>
<evidence type="ECO:0000313" key="19">
    <source>
        <dbReference type="EMBL" id="OXA51037.1"/>
    </source>
</evidence>
<dbReference type="PANTHER" id="PTHR47958">
    <property type="entry name" value="ATP-DEPENDENT RNA HELICASE DBP3"/>
    <property type="match status" value="1"/>
</dbReference>
<dbReference type="InterPro" id="IPR014014">
    <property type="entry name" value="RNA_helicase_DEAD_Q_motif"/>
</dbReference>
<dbReference type="PROSITE" id="PS00039">
    <property type="entry name" value="DEAD_ATP_HELICASE"/>
    <property type="match status" value="1"/>
</dbReference>
<evidence type="ECO:0000256" key="5">
    <source>
        <dbReference type="ARBA" id="ARBA00022801"/>
    </source>
</evidence>
<comment type="similarity">
    <text evidence="13">Belongs to the DEAD box helicase family.</text>
</comment>
<dbReference type="AlphaFoldDB" id="A0A226E224"/>
<keyword evidence="3 13" id="KW-0547">Nucleotide-binding</keyword>
<dbReference type="InterPro" id="IPR001650">
    <property type="entry name" value="Helicase_C-like"/>
</dbReference>
<keyword evidence="7" id="KW-0862">Zinc</keyword>
<dbReference type="OrthoDB" id="196131at2759"/>
<feature type="domain" description="RanBP2-type" evidence="15">
    <location>
        <begin position="174"/>
        <end position="206"/>
    </location>
</feature>
<evidence type="ECO:0000256" key="13">
    <source>
        <dbReference type="RuleBase" id="RU000492"/>
    </source>
</evidence>
<evidence type="ECO:0000256" key="2">
    <source>
        <dbReference type="ARBA" id="ARBA00022723"/>
    </source>
</evidence>
<feature type="region of interest" description="Disordered" evidence="14">
    <location>
        <begin position="1"/>
        <end position="65"/>
    </location>
</feature>
<dbReference type="Gene3D" id="4.10.1060.10">
    <property type="entry name" value="Zinc finger, RanBP2-type"/>
    <property type="match status" value="4"/>
</dbReference>
<evidence type="ECO:0000256" key="14">
    <source>
        <dbReference type="SAM" id="MobiDB-lite"/>
    </source>
</evidence>
<evidence type="ECO:0000259" key="18">
    <source>
        <dbReference type="PROSITE" id="PS51195"/>
    </source>
</evidence>
<dbReference type="SUPFAM" id="SSF90209">
    <property type="entry name" value="Ran binding protein zinc finger-like"/>
    <property type="match status" value="4"/>
</dbReference>
<dbReference type="SUPFAM" id="SSF52540">
    <property type="entry name" value="P-loop containing nucleoside triphosphate hydrolases"/>
    <property type="match status" value="1"/>
</dbReference>
<evidence type="ECO:0000256" key="10">
    <source>
        <dbReference type="ARBA" id="ARBA00047984"/>
    </source>
</evidence>
<dbReference type="GO" id="GO:0005524">
    <property type="term" value="F:ATP binding"/>
    <property type="evidence" value="ECO:0007669"/>
    <property type="project" value="UniProtKB-KW"/>
</dbReference>
<dbReference type="CDD" id="cd17967">
    <property type="entry name" value="DEADc_DDX3_DDX4"/>
    <property type="match status" value="1"/>
</dbReference>
<evidence type="ECO:0000256" key="7">
    <source>
        <dbReference type="ARBA" id="ARBA00022833"/>
    </source>
</evidence>
<feature type="compositionally biased region" description="Gly residues" evidence="14">
    <location>
        <begin position="36"/>
        <end position="61"/>
    </location>
</feature>
<name>A0A226E224_FOLCA</name>
<dbReference type="GO" id="GO:0008270">
    <property type="term" value="F:zinc ion binding"/>
    <property type="evidence" value="ECO:0007669"/>
    <property type="project" value="UniProtKB-KW"/>
</dbReference>
<keyword evidence="9" id="KW-0694">RNA-binding</keyword>
<evidence type="ECO:0000256" key="9">
    <source>
        <dbReference type="ARBA" id="ARBA00022884"/>
    </source>
</evidence>
<organism evidence="19 20">
    <name type="scientific">Folsomia candida</name>
    <name type="common">Springtail</name>
    <dbReference type="NCBI Taxonomy" id="158441"/>
    <lineage>
        <taxon>Eukaryota</taxon>
        <taxon>Metazoa</taxon>
        <taxon>Ecdysozoa</taxon>
        <taxon>Arthropoda</taxon>
        <taxon>Hexapoda</taxon>
        <taxon>Collembola</taxon>
        <taxon>Entomobryomorpha</taxon>
        <taxon>Isotomoidea</taxon>
        <taxon>Isotomidae</taxon>
        <taxon>Proisotominae</taxon>
        <taxon>Folsomia</taxon>
    </lineage>
</organism>
<dbReference type="PROSITE" id="PS50199">
    <property type="entry name" value="ZF_RANBP2_2"/>
    <property type="match status" value="4"/>
</dbReference>
<feature type="domain" description="RanBP2-type" evidence="15">
    <location>
        <begin position="66"/>
        <end position="94"/>
    </location>
</feature>
<dbReference type="SMART" id="SM00487">
    <property type="entry name" value="DEXDc"/>
    <property type="match status" value="1"/>
</dbReference>
<dbReference type="InterPro" id="IPR027417">
    <property type="entry name" value="P-loop_NTPase"/>
</dbReference>
<dbReference type="GO" id="GO:0003724">
    <property type="term" value="F:RNA helicase activity"/>
    <property type="evidence" value="ECO:0007669"/>
    <property type="project" value="UniProtKB-EC"/>
</dbReference>
<evidence type="ECO:0000256" key="4">
    <source>
        <dbReference type="ARBA" id="ARBA00022771"/>
    </source>
</evidence>
<proteinExistence type="inferred from homology"/>
<feature type="region of interest" description="Disordered" evidence="14">
    <location>
        <begin position="658"/>
        <end position="688"/>
    </location>
</feature>
<evidence type="ECO:0000256" key="11">
    <source>
        <dbReference type="PROSITE-ProRule" id="PRU00322"/>
    </source>
</evidence>
<dbReference type="GO" id="GO:0031047">
    <property type="term" value="P:regulatory ncRNA-mediated gene silencing"/>
    <property type="evidence" value="ECO:0007669"/>
    <property type="project" value="UniProtKB-ARBA"/>
</dbReference>
<evidence type="ECO:0000256" key="6">
    <source>
        <dbReference type="ARBA" id="ARBA00022806"/>
    </source>
</evidence>
<evidence type="ECO:0000256" key="1">
    <source>
        <dbReference type="ARBA" id="ARBA00012552"/>
    </source>
</evidence>
<feature type="domain" description="Helicase C-terminal" evidence="17">
    <location>
        <begin position="506"/>
        <end position="652"/>
    </location>
</feature>
<feature type="domain" description="Helicase ATP-binding" evidence="16">
    <location>
        <begin position="297"/>
        <end position="478"/>
    </location>
</feature>
<dbReference type="PROSITE" id="PS51192">
    <property type="entry name" value="HELICASE_ATP_BIND_1"/>
    <property type="match status" value="1"/>
</dbReference>
<dbReference type="GO" id="GO:0003723">
    <property type="term" value="F:RNA binding"/>
    <property type="evidence" value="ECO:0007669"/>
    <property type="project" value="UniProtKB-KW"/>
</dbReference>
<dbReference type="InterPro" id="IPR014001">
    <property type="entry name" value="Helicase_ATP-bd"/>
</dbReference>
<evidence type="ECO:0000256" key="3">
    <source>
        <dbReference type="ARBA" id="ARBA00022741"/>
    </source>
</evidence>
<dbReference type="OMA" id="VIRVACC"/>
<feature type="short sequence motif" description="Q motif" evidence="12">
    <location>
        <begin position="266"/>
        <end position="294"/>
    </location>
</feature>
<feature type="compositionally biased region" description="Basic and acidic residues" evidence="14">
    <location>
        <begin position="663"/>
        <end position="672"/>
    </location>
</feature>
<keyword evidence="6 13" id="KW-0347">Helicase</keyword>
<dbReference type="InterPro" id="IPR011545">
    <property type="entry name" value="DEAD/DEAH_box_helicase_dom"/>
</dbReference>
<keyword evidence="5 13" id="KW-0378">Hydrolase</keyword>
<dbReference type="InterPro" id="IPR000629">
    <property type="entry name" value="RNA-helicase_DEAD-box_CS"/>
</dbReference>
<dbReference type="Proteomes" id="UP000198287">
    <property type="component" value="Unassembled WGS sequence"/>
</dbReference>
<keyword evidence="8 13" id="KW-0067">ATP-binding</keyword>
<dbReference type="PROSITE" id="PS51195">
    <property type="entry name" value="Q_MOTIF"/>
    <property type="match status" value="1"/>
</dbReference>
<protein>
    <recommendedName>
        <fullName evidence="1">RNA helicase</fullName>
        <ecNumber evidence="1">3.6.4.13</ecNumber>
    </recommendedName>
</protein>
<evidence type="ECO:0000313" key="20">
    <source>
        <dbReference type="Proteomes" id="UP000198287"/>
    </source>
</evidence>
<accession>A0A226E224</accession>
<dbReference type="Pfam" id="PF00271">
    <property type="entry name" value="Helicase_C"/>
    <property type="match status" value="1"/>
</dbReference>
<dbReference type="FunFam" id="3.40.50.300:FF:000008">
    <property type="entry name" value="ATP-dependent RNA helicase RhlB"/>
    <property type="match status" value="1"/>
</dbReference>
<evidence type="ECO:0000256" key="8">
    <source>
        <dbReference type="ARBA" id="ARBA00022840"/>
    </source>
</evidence>
<feature type="compositionally biased region" description="Polar residues" evidence="14">
    <location>
        <begin position="10"/>
        <end position="19"/>
    </location>
</feature>
<evidence type="ECO:0000259" key="17">
    <source>
        <dbReference type="PROSITE" id="PS51194"/>
    </source>
</evidence>
<dbReference type="PROSITE" id="PS51194">
    <property type="entry name" value="HELICASE_CTER"/>
    <property type="match status" value="1"/>
</dbReference>
<dbReference type="Gene3D" id="3.40.50.300">
    <property type="entry name" value="P-loop containing nucleotide triphosphate hydrolases"/>
    <property type="match status" value="2"/>
</dbReference>
<comment type="catalytic activity">
    <reaction evidence="10">
        <text>ATP + H2O = ADP + phosphate + H(+)</text>
        <dbReference type="Rhea" id="RHEA:13065"/>
        <dbReference type="ChEBI" id="CHEBI:15377"/>
        <dbReference type="ChEBI" id="CHEBI:15378"/>
        <dbReference type="ChEBI" id="CHEBI:30616"/>
        <dbReference type="ChEBI" id="CHEBI:43474"/>
        <dbReference type="ChEBI" id="CHEBI:456216"/>
        <dbReference type="EC" id="3.6.4.13"/>
    </reaction>
</comment>
<dbReference type="EC" id="3.6.4.13" evidence="1"/>
<dbReference type="InterPro" id="IPR001876">
    <property type="entry name" value="Znf_RanBP2"/>
</dbReference>
<feature type="domain" description="RanBP2-type" evidence="15">
    <location>
        <begin position="102"/>
        <end position="130"/>
    </location>
</feature>
<dbReference type="STRING" id="158441.A0A226E224"/>
<comment type="caution">
    <text evidence="19">The sequence shown here is derived from an EMBL/GenBank/DDBJ whole genome shotgun (WGS) entry which is preliminary data.</text>
</comment>
<evidence type="ECO:0000259" key="15">
    <source>
        <dbReference type="PROSITE" id="PS50199"/>
    </source>
</evidence>
<gene>
    <name evidence="19" type="ORF">Fcan01_14507</name>
</gene>
<evidence type="ECO:0000259" key="16">
    <source>
        <dbReference type="PROSITE" id="PS51192"/>
    </source>
</evidence>
<feature type="domain" description="RanBP2-type" evidence="15">
    <location>
        <begin position="141"/>
        <end position="169"/>
    </location>
</feature>
<keyword evidence="20" id="KW-1185">Reference proteome</keyword>
<dbReference type="Pfam" id="PF00270">
    <property type="entry name" value="DEAD"/>
    <property type="match status" value="1"/>
</dbReference>
<keyword evidence="2" id="KW-0479">Metal-binding</keyword>
<evidence type="ECO:0000256" key="12">
    <source>
        <dbReference type="PROSITE-ProRule" id="PRU00552"/>
    </source>
</evidence>
<dbReference type="SMART" id="SM00547">
    <property type="entry name" value="ZnF_RBZ"/>
    <property type="match status" value="4"/>
</dbReference>
<dbReference type="SMART" id="SM00490">
    <property type="entry name" value="HELICc"/>
    <property type="match status" value="1"/>
</dbReference>
<dbReference type="GO" id="GO:0016787">
    <property type="term" value="F:hydrolase activity"/>
    <property type="evidence" value="ECO:0007669"/>
    <property type="project" value="UniProtKB-KW"/>
</dbReference>
<keyword evidence="4 11" id="KW-0863">Zinc-finger</keyword>